<reference evidence="2" key="1">
    <citation type="submission" date="2020-06" db="EMBL/GenBank/DDBJ databases">
        <title>Analysis procedures for assessing recovery of high quality, complete, closed genomes from Nanopore long read metagenome sequencing.</title>
        <authorList>
            <person name="Bessarab I."/>
            <person name="Arumugam K."/>
            <person name="Haryono M."/>
            <person name="Liu X."/>
            <person name="Roy S."/>
            <person name="Zuniga-Montanez R.E."/>
            <person name="Qiu G."/>
            <person name="Drautz-Moses D.I."/>
            <person name="Law Y.Y."/>
            <person name="Wuertz S."/>
            <person name="Lauro F.M."/>
            <person name="Huson D.H."/>
            <person name="Williams R.B."/>
        </authorList>
    </citation>
    <scope>NUCLEOTIDE SEQUENCE [LARGE SCALE GENOMIC DNA]</scope>
    <source>
        <strain evidence="2">SSD2</strain>
    </source>
</reference>
<evidence type="ECO:0000313" key="3">
    <source>
        <dbReference type="Proteomes" id="UP000510621"/>
    </source>
</evidence>
<name>A0A7L6AWK0_9GAMM</name>
<feature type="region of interest" description="Disordered" evidence="1">
    <location>
        <begin position="61"/>
        <end position="92"/>
    </location>
</feature>
<dbReference type="KEGG" id="this:HZT40_20455"/>
<evidence type="ECO:0000313" key="2">
    <source>
        <dbReference type="EMBL" id="QLQ33574.1"/>
    </source>
</evidence>
<dbReference type="AlphaFoldDB" id="A0A7L6AWK0"/>
<proteinExistence type="predicted"/>
<evidence type="ECO:0000256" key="1">
    <source>
        <dbReference type="SAM" id="MobiDB-lite"/>
    </source>
</evidence>
<dbReference type="Proteomes" id="UP000510621">
    <property type="component" value="Chromosome"/>
</dbReference>
<protein>
    <submittedName>
        <fullName evidence="2">Uncharacterized protein</fullName>
    </submittedName>
</protein>
<accession>A0A7L6AWK0</accession>
<organism evidence="2 3">
    <name type="scientific">Candidatus Thiothrix singaporensis</name>
    <dbReference type="NCBI Taxonomy" id="2799669"/>
    <lineage>
        <taxon>Bacteria</taxon>
        <taxon>Pseudomonadati</taxon>
        <taxon>Pseudomonadota</taxon>
        <taxon>Gammaproteobacteria</taxon>
        <taxon>Thiotrichales</taxon>
        <taxon>Thiotrichaceae</taxon>
        <taxon>Thiothrix</taxon>
    </lineage>
</organism>
<sequence length="127" mass="13224">MPLQLLAGGGVLILLAVLVLLVSARRDGSAHGLPRQWLSRLRVVPPRIRLDAGALKGWKMRQTASDDGSVGAATKNAPPETGSVAVPPTAEPINTEVRHQQAWGIVRKHMAVGMTLSGTGSHPGCGG</sequence>
<dbReference type="EMBL" id="CP059265">
    <property type="protein sequence ID" value="QLQ33574.1"/>
    <property type="molecule type" value="Genomic_DNA"/>
</dbReference>
<keyword evidence="3" id="KW-1185">Reference proteome</keyword>
<gene>
    <name evidence="2" type="ORF">HZT40_20455</name>
</gene>